<dbReference type="EMBL" id="CP045429">
    <property type="protein sequence ID" value="QPB83486.1"/>
    <property type="molecule type" value="Genomic_DNA"/>
</dbReference>
<dbReference type="AlphaFoldDB" id="A0A5S3V3U3"/>
<dbReference type="Proteomes" id="UP000305729">
    <property type="component" value="Chromosome 1"/>
</dbReference>
<sequence length="186" mass="21285">MFAKQFSFFISLLLVGCASTPAYQFVRDFYTYEEDVYDNLTSTGDTCFDKTSKIKKEYNKATILLIDKNKKDKSPIQVNTQIGVEFIFQELKSKGFLPMKELGITEKVKLKHPRLGGGPLFAYVNYACDNNYEVSSNHVEKFDIDVVGACVSEHTSTLFSYRKYPATEKEIKRRKLLMSCFEAKGL</sequence>
<evidence type="ECO:0000313" key="1">
    <source>
        <dbReference type="EMBL" id="QPB83486.1"/>
    </source>
</evidence>
<reference evidence="1 2" key="1">
    <citation type="submission" date="2019-10" db="EMBL/GenBank/DDBJ databases">
        <title>Pseudoalteromonas rubra S4059.</title>
        <authorList>
            <person name="Paulsen S."/>
            <person name="Wang X."/>
        </authorList>
    </citation>
    <scope>NUCLEOTIDE SEQUENCE [LARGE SCALE GENOMIC DNA]</scope>
    <source>
        <strain evidence="1 2">S4059</strain>
    </source>
</reference>
<dbReference type="RefSeq" id="WP_138536572.1">
    <property type="nucleotide sequence ID" value="NZ_CP045429.1"/>
</dbReference>
<gene>
    <name evidence="1" type="ORF">CWC22_011000</name>
</gene>
<evidence type="ECO:0000313" key="2">
    <source>
        <dbReference type="Proteomes" id="UP000305729"/>
    </source>
</evidence>
<evidence type="ECO:0008006" key="3">
    <source>
        <dbReference type="Google" id="ProtNLM"/>
    </source>
</evidence>
<dbReference type="PROSITE" id="PS51257">
    <property type="entry name" value="PROKAR_LIPOPROTEIN"/>
    <property type="match status" value="1"/>
</dbReference>
<organism evidence="1 2">
    <name type="scientific">Pseudoalteromonas rubra</name>
    <dbReference type="NCBI Taxonomy" id="43658"/>
    <lineage>
        <taxon>Bacteria</taxon>
        <taxon>Pseudomonadati</taxon>
        <taxon>Pseudomonadota</taxon>
        <taxon>Gammaproteobacteria</taxon>
        <taxon>Alteromonadales</taxon>
        <taxon>Pseudoalteromonadaceae</taxon>
        <taxon>Pseudoalteromonas</taxon>
    </lineage>
</organism>
<protein>
    <recommendedName>
        <fullName evidence="3">Lipoprotein</fullName>
    </recommendedName>
</protein>
<accession>A0A5S3V3U3</accession>
<proteinExistence type="predicted"/>
<name>A0A5S3V3U3_9GAMM</name>